<dbReference type="PANTHER" id="PTHR48207">
    <property type="entry name" value="SUCCINATE--HYDROXYMETHYLGLUTARATE COA-TRANSFERASE"/>
    <property type="match status" value="1"/>
</dbReference>
<dbReference type="SUPFAM" id="SSF89796">
    <property type="entry name" value="CoA-transferase family III (CaiB/BaiF)"/>
    <property type="match status" value="1"/>
</dbReference>
<dbReference type="EMBL" id="JXMU01000013">
    <property type="protein sequence ID" value="KPB01191.1"/>
    <property type="molecule type" value="Genomic_DNA"/>
</dbReference>
<sequence length="389" mass="41470">MPKPLEGIRVVELARVLAGPWAGQLLGDFGADVIKIENPDGGDETRHWGPPFIKGANSEDLSAAYFHSTNRGKRSAALDLKNPEHLAALKKLINSADVVIENYKVGGLKKFGLDYESVSKTNPKLVYCSITGFGQNGPYAHRAGYDFIIQGMSGFMSITGEPDGQPMKAGVAITDILTGLYAVAAINAALVQALKQNKGSHIDIALMEVMAASLANQNMNYLATGTAPSRLGNAHPNIAPYQVIPVQDGHIILAVGNDGQFARLCEILKVGELARNPLFLTNQSRVENRSALTEQLAAITSNWKRDTLIEACENHAVPVGAINTIEDMFNDPHVKARELQIATSLGVPGVRSPFFINGGTTSNNATAPALGADTESILHELTGGWPAKS</sequence>
<dbReference type="Proteomes" id="UP000038011">
    <property type="component" value="Unassembled WGS sequence"/>
</dbReference>
<reference evidence="2 3" key="1">
    <citation type="submission" date="2015-01" db="EMBL/GenBank/DDBJ databases">
        <title>Ahrensia donghaiensis sp. nov., a novel dimethylsulphoniopropionate-cleavage bacterium isolated from seawater and emended descriptions of the genus Ahrensia and Ahrensia kielensis.</title>
        <authorList>
            <person name="Liu J."/>
        </authorList>
    </citation>
    <scope>NUCLEOTIDE SEQUENCE [LARGE SCALE GENOMIC DNA]</scope>
    <source>
        <strain evidence="2 3">LZD062</strain>
    </source>
</reference>
<dbReference type="PANTHER" id="PTHR48207:SF3">
    <property type="entry name" value="SUCCINATE--HYDROXYMETHYLGLUTARATE COA-TRANSFERASE"/>
    <property type="match status" value="1"/>
</dbReference>
<dbReference type="InterPro" id="IPR023606">
    <property type="entry name" value="CoA-Trfase_III_dom_1_sf"/>
</dbReference>
<gene>
    <name evidence="2" type="ORF">SU32_09910</name>
</gene>
<dbReference type="OrthoDB" id="7208981at2"/>
<proteinExistence type="predicted"/>
<dbReference type="Gene3D" id="3.40.50.10540">
    <property type="entry name" value="Crotonobetainyl-coa:carnitine coa-transferase, domain 1"/>
    <property type="match status" value="1"/>
</dbReference>
<dbReference type="STRING" id="1514904.SU32_09910"/>
<organism evidence="2 3">
    <name type="scientific">Ahrensia marina</name>
    <dbReference type="NCBI Taxonomy" id="1514904"/>
    <lineage>
        <taxon>Bacteria</taxon>
        <taxon>Pseudomonadati</taxon>
        <taxon>Pseudomonadota</taxon>
        <taxon>Alphaproteobacteria</taxon>
        <taxon>Hyphomicrobiales</taxon>
        <taxon>Ahrensiaceae</taxon>
        <taxon>Ahrensia</taxon>
    </lineage>
</organism>
<dbReference type="RefSeq" id="WP_053999196.1">
    <property type="nucleotide sequence ID" value="NZ_JXMU01000013.1"/>
</dbReference>
<keyword evidence="1 2" id="KW-0808">Transferase</keyword>
<accession>A0A0N0E7H1</accession>
<dbReference type="Pfam" id="PF02515">
    <property type="entry name" value="CoA_transf_3"/>
    <property type="match status" value="1"/>
</dbReference>
<dbReference type="Gene3D" id="3.30.1540.10">
    <property type="entry name" value="formyl-coa transferase, domain 3"/>
    <property type="match status" value="1"/>
</dbReference>
<name>A0A0N0E7H1_9HYPH</name>
<keyword evidence="3" id="KW-1185">Reference proteome</keyword>
<comment type="caution">
    <text evidence="2">The sequence shown here is derived from an EMBL/GenBank/DDBJ whole genome shotgun (WGS) entry which is preliminary data.</text>
</comment>
<dbReference type="PATRIC" id="fig|1514904.3.peg.813"/>
<evidence type="ECO:0000313" key="3">
    <source>
        <dbReference type="Proteomes" id="UP000038011"/>
    </source>
</evidence>
<dbReference type="InterPro" id="IPR044855">
    <property type="entry name" value="CoA-Trfase_III_dom3_sf"/>
</dbReference>
<dbReference type="InterPro" id="IPR050483">
    <property type="entry name" value="CoA-transferase_III_domain"/>
</dbReference>
<evidence type="ECO:0000313" key="2">
    <source>
        <dbReference type="EMBL" id="KPB01191.1"/>
    </source>
</evidence>
<evidence type="ECO:0000256" key="1">
    <source>
        <dbReference type="ARBA" id="ARBA00022679"/>
    </source>
</evidence>
<dbReference type="AlphaFoldDB" id="A0A0N0E7H1"/>
<protein>
    <submittedName>
        <fullName evidence="2">CoA-transferase</fullName>
    </submittedName>
</protein>
<dbReference type="GO" id="GO:0008410">
    <property type="term" value="F:CoA-transferase activity"/>
    <property type="evidence" value="ECO:0007669"/>
    <property type="project" value="TreeGrafter"/>
</dbReference>
<dbReference type="InterPro" id="IPR003673">
    <property type="entry name" value="CoA-Trfase_fam_III"/>
</dbReference>